<keyword evidence="6" id="KW-0963">Cytoplasm</keyword>
<sequence>MKILVLNAGSSSLKFQLFNMDDLSVLATGMIEQIGNDIGQAKLACNDDTGGRQETEVSRVISDHSSAIELMTVLLQENGVLTDVNELAGVGHRVVHGGEDFRKPVIITDKVIRSIRELVPLAPLHNPANITGIEVVTAMAPSVPQVAVFDTAFHQSIPQHAYLYALPYKLYEEYKIRRYGFHGTSHAYVSKKAAAYLNCSYKELKIITLHLGNGASAAAIDCGQCVDTSMGFTPLEGLVMGTRSGDLDPAILFYLARETGMDFGALDSLLNKESGLKGICGNNDMRTIGKMAAAGDAQPLLALEIFCYRIKKYIGAYLAVLGGADCVVFTGGIGENDTKVRAKCLHGMERLGVALDLEKNDSQNDGIMEIQKADSRCKILVVPTDEEFEIATQTMELIG</sequence>
<comment type="pathway">
    <text evidence="6">Metabolic intermediate biosynthesis; acetyl-CoA biosynthesis; acetyl-CoA from acetate: step 1/2.</text>
</comment>
<dbReference type="InterPro" id="IPR023865">
    <property type="entry name" value="Aliphatic_acid_kinase_CS"/>
</dbReference>
<dbReference type="NCBIfam" id="TIGR00016">
    <property type="entry name" value="ackA"/>
    <property type="match status" value="1"/>
</dbReference>
<feature type="binding site" evidence="6">
    <location>
        <begin position="284"/>
        <end position="286"/>
    </location>
    <ligand>
        <name>ATP</name>
        <dbReference type="ChEBI" id="CHEBI:30616"/>
    </ligand>
</feature>
<dbReference type="SUPFAM" id="SSF53067">
    <property type="entry name" value="Actin-like ATPase domain"/>
    <property type="match status" value="2"/>
</dbReference>
<dbReference type="PANTHER" id="PTHR21060">
    <property type="entry name" value="ACETATE KINASE"/>
    <property type="match status" value="1"/>
</dbReference>
<keyword evidence="5 6" id="KW-0067">ATP-binding</keyword>
<comment type="subunit">
    <text evidence="6">Homodimer.</text>
</comment>
<feature type="binding site" evidence="6">
    <location>
        <begin position="210"/>
        <end position="214"/>
    </location>
    <ligand>
        <name>ATP</name>
        <dbReference type="ChEBI" id="CHEBI:30616"/>
    </ligand>
</feature>
<dbReference type="InterPro" id="IPR004372">
    <property type="entry name" value="Ac/propionate_kinase"/>
</dbReference>
<keyword evidence="4 6" id="KW-0418">Kinase</keyword>
<dbReference type="PIRSF" id="PIRSF000722">
    <property type="entry name" value="Acetate_prop_kin"/>
    <property type="match status" value="1"/>
</dbReference>
<dbReference type="PROSITE" id="PS01075">
    <property type="entry name" value="ACETATE_KINASE_1"/>
    <property type="match status" value="1"/>
</dbReference>
<dbReference type="GO" id="GO:0016301">
    <property type="term" value="F:kinase activity"/>
    <property type="evidence" value="ECO:0007669"/>
    <property type="project" value="UniProtKB-KW"/>
</dbReference>
<feature type="binding site" evidence="6">
    <location>
        <begin position="332"/>
        <end position="336"/>
    </location>
    <ligand>
        <name>ATP</name>
        <dbReference type="ChEBI" id="CHEBI:30616"/>
    </ligand>
</feature>
<keyword evidence="2 6" id="KW-0808">Transferase</keyword>
<evidence type="ECO:0000256" key="6">
    <source>
        <dbReference type="HAMAP-Rule" id="MF_00020"/>
    </source>
</evidence>
<feature type="binding site" evidence="6">
    <location>
        <position position="14"/>
    </location>
    <ligand>
        <name>ATP</name>
        <dbReference type="ChEBI" id="CHEBI:30616"/>
    </ligand>
</feature>
<comment type="function">
    <text evidence="6">Catalyzes the formation of acetyl phosphate from acetate and ATP. Can also catalyze the reverse reaction.</text>
</comment>
<proteinExistence type="inferred from homology"/>
<reference evidence="8 9" key="1">
    <citation type="submission" date="2021-02" db="EMBL/GenBank/DDBJ databases">
        <title>Activity-based single-cell genomes from oceanic crustal fluid captures similar information to metagenomic and metatranscriptomic surveys with orders of magnitude less sampling.</title>
        <authorList>
            <person name="D'Angelo T.S."/>
            <person name="Orcutt B.N."/>
        </authorList>
    </citation>
    <scope>NUCLEOTIDE SEQUENCE [LARGE SCALE GENOMIC DNA]</scope>
    <source>
        <strain evidence="8">AH-315-G02</strain>
    </source>
</reference>
<dbReference type="InterPro" id="IPR043129">
    <property type="entry name" value="ATPase_NBD"/>
</dbReference>
<dbReference type="HAMAP" id="MF_00020">
    <property type="entry name" value="Acetate_kinase"/>
    <property type="match status" value="1"/>
</dbReference>
<comment type="similarity">
    <text evidence="1 6 7">Belongs to the acetokinase family.</text>
</comment>
<dbReference type="Proteomes" id="UP000717534">
    <property type="component" value="Unassembled WGS sequence"/>
</dbReference>
<accession>A0ABS3AWC7</accession>
<dbReference type="EC" id="2.7.2.1" evidence="6"/>
<feature type="binding site" evidence="6">
    <location>
        <position position="7"/>
    </location>
    <ligand>
        <name>Mg(2+)</name>
        <dbReference type="ChEBI" id="CHEBI:18420"/>
    </ligand>
</feature>
<evidence type="ECO:0000313" key="9">
    <source>
        <dbReference type="Proteomes" id="UP000717534"/>
    </source>
</evidence>
<comment type="catalytic activity">
    <reaction evidence="6">
        <text>acetate + ATP = acetyl phosphate + ADP</text>
        <dbReference type="Rhea" id="RHEA:11352"/>
        <dbReference type="ChEBI" id="CHEBI:22191"/>
        <dbReference type="ChEBI" id="CHEBI:30089"/>
        <dbReference type="ChEBI" id="CHEBI:30616"/>
        <dbReference type="ChEBI" id="CHEBI:456216"/>
        <dbReference type="EC" id="2.7.2.1"/>
    </reaction>
</comment>
<evidence type="ECO:0000256" key="7">
    <source>
        <dbReference type="RuleBase" id="RU003835"/>
    </source>
</evidence>
<evidence type="ECO:0000256" key="4">
    <source>
        <dbReference type="ARBA" id="ARBA00022777"/>
    </source>
</evidence>
<feature type="binding site" evidence="6">
    <location>
        <position position="386"/>
    </location>
    <ligand>
        <name>Mg(2+)</name>
        <dbReference type="ChEBI" id="CHEBI:18420"/>
    </ligand>
</feature>
<feature type="site" description="Transition state stabilizer" evidence="6">
    <location>
        <position position="182"/>
    </location>
</feature>
<keyword evidence="6" id="KW-0460">Magnesium</keyword>
<evidence type="ECO:0000256" key="5">
    <source>
        <dbReference type="ARBA" id="ARBA00022840"/>
    </source>
</evidence>
<keyword evidence="3 6" id="KW-0547">Nucleotide-binding</keyword>
<dbReference type="PROSITE" id="PS01076">
    <property type="entry name" value="ACETATE_KINASE_2"/>
    <property type="match status" value="1"/>
</dbReference>
<keyword evidence="6" id="KW-0479">Metal-binding</keyword>
<dbReference type="EMBL" id="JAFITO010000065">
    <property type="protein sequence ID" value="MBN4068850.1"/>
    <property type="molecule type" value="Genomic_DNA"/>
</dbReference>
<dbReference type="PRINTS" id="PR00471">
    <property type="entry name" value="ACETATEKNASE"/>
</dbReference>
<evidence type="ECO:0000256" key="2">
    <source>
        <dbReference type="ARBA" id="ARBA00022679"/>
    </source>
</evidence>
<feature type="active site" description="Proton donor/acceptor" evidence="6">
    <location>
        <position position="150"/>
    </location>
</feature>
<evidence type="ECO:0000256" key="1">
    <source>
        <dbReference type="ARBA" id="ARBA00008748"/>
    </source>
</evidence>
<evidence type="ECO:0000256" key="3">
    <source>
        <dbReference type="ARBA" id="ARBA00022741"/>
    </source>
</evidence>
<comment type="caution">
    <text evidence="8">The sequence shown here is derived from an EMBL/GenBank/DDBJ whole genome shotgun (WGS) entry which is preliminary data.</text>
</comment>
<gene>
    <name evidence="6" type="primary">ackA</name>
    <name evidence="8" type="ORF">JYU06_04960</name>
</gene>
<dbReference type="Gene3D" id="3.30.420.40">
    <property type="match status" value="2"/>
</dbReference>
<dbReference type="PANTHER" id="PTHR21060:SF15">
    <property type="entry name" value="ACETATE KINASE-RELATED"/>
    <property type="match status" value="1"/>
</dbReference>
<organism evidence="8 9">
    <name type="scientific">Desulfotalea psychrophila</name>
    <dbReference type="NCBI Taxonomy" id="84980"/>
    <lineage>
        <taxon>Bacteria</taxon>
        <taxon>Pseudomonadati</taxon>
        <taxon>Thermodesulfobacteriota</taxon>
        <taxon>Desulfobulbia</taxon>
        <taxon>Desulfobulbales</taxon>
        <taxon>Desulfocapsaceae</taxon>
        <taxon>Desulfotalea</taxon>
    </lineage>
</organism>
<keyword evidence="9" id="KW-1185">Reference proteome</keyword>
<dbReference type="CDD" id="cd24010">
    <property type="entry name" value="ASKHA_NBD_AcK_PK"/>
    <property type="match status" value="1"/>
</dbReference>
<dbReference type="InterPro" id="IPR000890">
    <property type="entry name" value="Aliphatic_acid_kin_short-chain"/>
</dbReference>
<evidence type="ECO:0000313" key="8">
    <source>
        <dbReference type="EMBL" id="MBN4068850.1"/>
    </source>
</evidence>
<comment type="subcellular location">
    <subcellularLocation>
        <location evidence="6">Cytoplasm</location>
    </subcellularLocation>
</comment>
<dbReference type="Pfam" id="PF00871">
    <property type="entry name" value="Acetate_kinase"/>
    <property type="match status" value="1"/>
</dbReference>
<comment type="cofactor">
    <cofactor evidence="6">
        <name>Mg(2+)</name>
        <dbReference type="ChEBI" id="CHEBI:18420"/>
    </cofactor>
    <cofactor evidence="6">
        <name>Mn(2+)</name>
        <dbReference type="ChEBI" id="CHEBI:29035"/>
    </cofactor>
    <text evidence="6">Mg(2+). Can also accept Mn(2+).</text>
</comment>
<name>A0ABS3AWC7_9BACT</name>
<protein>
    <recommendedName>
        <fullName evidence="6">Acetate kinase</fullName>
        <ecNumber evidence="6">2.7.2.1</ecNumber>
    </recommendedName>
    <alternativeName>
        <fullName evidence="6">Acetokinase</fullName>
    </alternativeName>
</protein>
<feature type="site" description="Transition state stabilizer" evidence="6">
    <location>
        <position position="243"/>
    </location>
</feature>
<feature type="binding site" evidence="6">
    <location>
        <position position="93"/>
    </location>
    <ligand>
        <name>substrate</name>
    </ligand>
</feature>